<dbReference type="EMBL" id="CM042052">
    <property type="protein sequence ID" value="KAI3719900.1"/>
    <property type="molecule type" value="Genomic_DNA"/>
</dbReference>
<accession>A0ACB9BCF5</accession>
<comment type="caution">
    <text evidence="1">The sequence shown here is derived from an EMBL/GenBank/DDBJ whole genome shotgun (WGS) entry which is preliminary data.</text>
</comment>
<organism evidence="1 2">
    <name type="scientific">Arctium lappa</name>
    <name type="common">Greater burdock</name>
    <name type="synonym">Lappa major</name>
    <dbReference type="NCBI Taxonomy" id="4217"/>
    <lineage>
        <taxon>Eukaryota</taxon>
        <taxon>Viridiplantae</taxon>
        <taxon>Streptophyta</taxon>
        <taxon>Embryophyta</taxon>
        <taxon>Tracheophyta</taxon>
        <taxon>Spermatophyta</taxon>
        <taxon>Magnoliopsida</taxon>
        <taxon>eudicotyledons</taxon>
        <taxon>Gunneridae</taxon>
        <taxon>Pentapetalae</taxon>
        <taxon>asterids</taxon>
        <taxon>campanulids</taxon>
        <taxon>Asterales</taxon>
        <taxon>Asteraceae</taxon>
        <taxon>Carduoideae</taxon>
        <taxon>Cardueae</taxon>
        <taxon>Arctiinae</taxon>
        <taxon>Arctium</taxon>
    </lineage>
</organism>
<evidence type="ECO:0000313" key="1">
    <source>
        <dbReference type="EMBL" id="KAI3719900.1"/>
    </source>
</evidence>
<gene>
    <name evidence="1" type="ORF">L6452_20806</name>
</gene>
<reference evidence="2" key="1">
    <citation type="journal article" date="2022" name="Mol. Ecol. Resour.">
        <title>The genomes of chicory, endive, great burdock and yacon provide insights into Asteraceae palaeo-polyploidization history and plant inulin production.</title>
        <authorList>
            <person name="Fan W."/>
            <person name="Wang S."/>
            <person name="Wang H."/>
            <person name="Wang A."/>
            <person name="Jiang F."/>
            <person name="Liu H."/>
            <person name="Zhao H."/>
            <person name="Xu D."/>
            <person name="Zhang Y."/>
        </authorList>
    </citation>
    <scope>NUCLEOTIDE SEQUENCE [LARGE SCALE GENOMIC DNA]</scope>
    <source>
        <strain evidence="2">cv. Niubang</strain>
    </source>
</reference>
<keyword evidence="2" id="KW-1185">Reference proteome</keyword>
<evidence type="ECO:0000313" key="2">
    <source>
        <dbReference type="Proteomes" id="UP001055879"/>
    </source>
</evidence>
<dbReference type="Proteomes" id="UP001055879">
    <property type="component" value="Linkage Group LG06"/>
</dbReference>
<proteinExistence type="predicted"/>
<name>A0ACB9BCF5_ARCLA</name>
<sequence>MLILLCPQETRVVWSFTLLCGVFQSILESSQFSDIKVNHDQTIFSCKSFTQKNISVLILNLEFMEQSKSNYNRGGYGAGNTRGGRNNGGRGHSSGGVQACGRGENGRGGTDGGYYPRGRGGRNRNYQPRYSNQQQEQYGDGRDHRVSGAGGGAGAGQQISRIPTYPRQNVDRVPDRFGANQEARAWSRVVSGSAEPVKSPPSQIDFSDLQIQEVPVSSSKDVVEHSKNDAENGYVPIKRPDQGTLAVRSVSLLVNHFPVKYDPSNSIFRYDVDVKLETSSSDRSVKKSIPKSDLRLIQEKLCSDYPDQFPLLKTAYDGEKNIFSAVLLHAGTYNVQLFGKSYTCTIKYGSELRLSRLQDFLNRNAFQIPRDVLQALDVVMKAHLFREKVSVGRGMYPRVHRREDDLRCGVAAIRGIQQSLKVTSSGLMMCTDYSVIPFRKRMPVIEFLMEHIREIQVVNDIGKFRNKVMCALKGLRVGVTHCRTNQKYIVSGLTEKLTNELSFELKDLEGKKEPEIVMLTDYFREKWEKEIVHKGIPCLKLGNGKKPNYVPMEFCVLAEDRRFPKEQLGREAARQLKDLCLLPPDFRRNEICSMMREEYGTGSHGATRLGYTPHEARTVVPIHNFDEELKRPGVWETDQGATSTTDASRDNLATLYRPPFALMYHGPFEKAKEAANTQDRWLLVNLQSTREFSSHMLNRDTWANEVVAQTITSNFIFWQVWDDTEEGSKIKTYYKLDSVPVTLVIDPVTGQKMRLWRGMVQPENLLEDLLQFMDGSPKDHHFSLSHKRPRENSQAPPPKIQATPVVADGTSEEDEDMRLARALSMETTKDRVGEPSKDLCLLPPDFRRNEREEYGTGSHGGEVIQNFELGVGMNMTAVDGRVMLPPKLKLGGSGGKTITVTVDRFKCHWNLLQGKTLIDGKSLERWALIDFSSGDRWNRLNVNLFIEKLMNRCGRLGVHMEDPIVVHETNMEEFMDVDRIRCLLSRVVEESRRIANGRLQMIICIMAGKDDGYKRLKLVSETEIGVMTQCCLSIHANKASDQFLANLGMKINAKLGGSNVELIERFPRFNGNDHCMFIGADVNHPAASNKSSSSIAAVVGSVNWPAATWYAARISPQSHHKEIVDFGKICLDLVNTYARENGVKPNRIVVFRDGVSDGQFDMVLNKEMVDMKKAIYDEHYCPFVTFVVAQKRHTTCMFLTPDGGESGNVPPGTVVDTTITHPSESDFYLFSHFGGIGTSKPTHYSVIWDENGFSSDEMQKLIYHLCFICARCTKPVSLVPPVYYADLVAYRGRMYQEVATEMESGGSSSFDQSFYNLEPHLKDSMFFV</sequence>
<reference evidence="1 2" key="2">
    <citation type="journal article" date="2022" name="Mol. Ecol. Resour.">
        <title>The genomes of chicory, endive, great burdock and yacon provide insights into Asteraceae paleo-polyploidization history and plant inulin production.</title>
        <authorList>
            <person name="Fan W."/>
            <person name="Wang S."/>
            <person name="Wang H."/>
            <person name="Wang A."/>
            <person name="Jiang F."/>
            <person name="Liu H."/>
            <person name="Zhao H."/>
            <person name="Xu D."/>
            <person name="Zhang Y."/>
        </authorList>
    </citation>
    <scope>NUCLEOTIDE SEQUENCE [LARGE SCALE GENOMIC DNA]</scope>
    <source>
        <strain evidence="2">cv. Niubang</strain>
    </source>
</reference>
<protein>
    <submittedName>
        <fullName evidence="1">Uncharacterized protein</fullName>
    </submittedName>
</protein>